<dbReference type="SUPFAM" id="SSF52540">
    <property type="entry name" value="P-loop containing nucleoside triphosphate hydrolases"/>
    <property type="match status" value="1"/>
</dbReference>
<dbReference type="InterPro" id="IPR007111">
    <property type="entry name" value="NACHT_NTPase"/>
</dbReference>
<dbReference type="InterPro" id="IPR029052">
    <property type="entry name" value="Metallo-depent_PP-like"/>
</dbReference>
<evidence type="ECO:0000259" key="2">
    <source>
        <dbReference type="PROSITE" id="PS50837"/>
    </source>
</evidence>
<reference evidence="3" key="2">
    <citation type="submission" date="2021-04" db="EMBL/GenBank/DDBJ databases">
        <authorList>
            <person name="Gilroy R."/>
        </authorList>
    </citation>
    <scope>NUCLEOTIDE SEQUENCE</scope>
    <source>
        <strain evidence="3">ChiGjej1B1-13045</strain>
    </source>
</reference>
<feature type="region of interest" description="Disordered" evidence="1">
    <location>
        <begin position="330"/>
        <end position="364"/>
    </location>
</feature>
<comment type="caution">
    <text evidence="3">The sequence shown here is derived from an EMBL/GenBank/DDBJ whole genome shotgun (WGS) entry which is preliminary data.</text>
</comment>
<feature type="compositionally biased region" description="Polar residues" evidence="1">
    <location>
        <begin position="335"/>
        <end position="346"/>
    </location>
</feature>
<dbReference type="Proteomes" id="UP000824017">
    <property type="component" value="Unassembled WGS sequence"/>
</dbReference>
<dbReference type="InterPro" id="IPR027417">
    <property type="entry name" value="P-loop_NTPase"/>
</dbReference>
<evidence type="ECO:0000313" key="4">
    <source>
        <dbReference type="Proteomes" id="UP000824017"/>
    </source>
</evidence>
<feature type="compositionally biased region" description="Basic and acidic residues" evidence="1">
    <location>
        <begin position="354"/>
        <end position="364"/>
    </location>
</feature>
<dbReference type="GO" id="GO:0016787">
    <property type="term" value="F:hydrolase activity"/>
    <property type="evidence" value="ECO:0007669"/>
    <property type="project" value="InterPro"/>
</dbReference>
<dbReference type="InterPro" id="IPR004843">
    <property type="entry name" value="Calcineurin-like_PHP"/>
</dbReference>
<gene>
    <name evidence="3" type="ORF">H9817_04730</name>
</gene>
<dbReference type="Gene3D" id="3.40.50.300">
    <property type="entry name" value="P-loop containing nucleotide triphosphate hydrolases"/>
    <property type="match status" value="1"/>
</dbReference>
<evidence type="ECO:0000313" key="3">
    <source>
        <dbReference type="EMBL" id="HIZ13210.1"/>
    </source>
</evidence>
<dbReference type="Pfam" id="PF00149">
    <property type="entry name" value="Metallophos"/>
    <property type="match status" value="1"/>
</dbReference>
<proteinExistence type="predicted"/>
<evidence type="ECO:0000256" key="1">
    <source>
        <dbReference type="SAM" id="MobiDB-lite"/>
    </source>
</evidence>
<dbReference type="SUPFAM" id="SSF56300">
    <property type="entry name" value="Metallo-dependent phosphatases"/>
    <property type="match status" value="1"/>
</dbReference>
<dbReference type="PROSITE" id="PS50837">
    <property type="entry name" value="NACHT"/>
    <property type="match status" value="1"/>
</dbReference>
<dbReference type="Pfam" id="PF05729">
    <property type="entry name" value="NACHT"/>
    <property type="match status" value="1"/>
</dbReference>
<reference evidence="3" key="1">
    <citation type="journal article" date="2021" name="PeerJ">
        <title>Extensive microbial diversity within the chicken gut microbiome revealed by metagenomics and culture.</title>
        <authorList>
            <person name="Gilroy R."/>
            <person name="Ravi A."/>
            <person name="Getino M."/>
            <person name="Pursley I."/>
            <person name="Horton D.L."/>
            <person name="Alikhan N.F."/>
            <person name="Baker D."/>
            <person name="Gharbi K."/>
            <person name="Hall N."/>
            <person name="Watson M."/>
            <person name="Adriaenssens E.M."/>
            <person name="Foster-Nyarko E."/>
            <person name="Jarju S."/>
            <person name="Secka A."/>
            <person name="Antonio M."/>
            <person name="Oren A."/>
            <person name="Chaudhuri R.R."/>
            <person name="La Ragione R."/>
            <person name="Hildebrand F."/>
            <person name="Pallen M.J."/>
        </authorList>
    </citation>
    <scope>NUCLEOTIDE SEQUENCE</scope>
    <source>
        <strain evidence="3">ChiGjej1B1-13045</strain>
    </source>
</reference>
<name>A0A9D2DAA7_9FIRM</name>
<dbReference type="EMBL" id="DXCD01000123">
    <property type="protein sequence ID" value="HIZ13210.1"/>
    <property type="molecule type" value="Genomic_DNA"/>
</dbReference>
<feature type="domain" description="NACHT" evidence="2">
    <location>
        <begin position="440"/>
        <end position="572"/>
    </location>
</feature>
<dbReference type="Gene3D" id="3.60.21.10">
    <property type="match status" value="1"/>
</dbReference>
<sequence>MVSILHISDLHIIEGAEWNNMRAALLEEAGERTHDLPDGEKLLVITGDFHNFSDRGYQKAAEFLQELFRAMAVNPAQDVFVVPGNHDVANSDAMNAFFGPGKEWKMRQKAAVSAIKGGDKDYMEWRLESFVPYCEFVRKIGIYPADSKTLPAEAHVRNWRGKLNILHLNTALAADGTAKDNQLADADTATADGTWKPYFENEIPSLAIGHNSFFDLEKKNQQKELEALFYRKNVSAYLCGDQHRTETDRDKQMIRLKSGHKTTPEIPNVVCMKGAPDQSDHYSEFGFYWHEWDEETDEVKLDARSWKRDEDQAEFVSVGNNGSYIMRHAGEKKGQTASTGTASDSAGRTMPGAAKKEEKREKKLKADKETVRDAYFEYLARELGVIQFDGIPTDKTAGAVKAELERIFVPLEFERIMEEEDQDCPSDNMYTIGMVLNAGNRAAILAKPGGGKSTLIRRIALAYAYPKRMHEVDDNLPDEKWFPVYIRCRDLGENLPGGIIDSIFSIINRAELSQYRTAFESLIKEQIEKGQMLLLIDGLDEIANEQKRIQFVDQLYTFVNTYPSVHLLVTSRETGFRAVARKLGSYCRQYTIADLNEIQIHQLSENWHQALIDNPRQAKEDSDNVCDIILQDSRITALARNPLLLTTLLFVRRWLGYLPTKKCQLYQEMIKLLLVSWNAGAHNKMDMDETEPQLAFVAYCMTKAGKQTIGKAELIQCIDEARRARTDLLGYTEIAPAAFIKQVEERSSILIQQGLEEDERGNLEPSYEFSHLSFQEYLTAKAIAENWLPKDDQKRPEEAYLTILKNNFRKVQWWEVIPLTAVLLKSGAKPAMEYLLEICKKKLADTPWDRGRVTDAVEAFHLANCIACEVPLAPEILDPALLTIAKLSYSISNLNVEYLLDSRRVNVFETIYHSEKYGKNLRRVIEDELFRNKECDCISGLFNVWLDMYYRENGKPGPEKIADIICEGSREMHMAGAGLMMQWTFEHLGNLGKKARERMEGSFVRIFGEIYRTLNCEDWPELAAACWCAAWAGYNEADIIPQDYMTKIAKRIIELWAVLNKPYELRRYLSWAVRTNSRYGLKIEKTAALSKAILEHAEHPENEFDKDAAVCLRLMLGEITGKNLDEVKVSRELKKSRFLKDLGDKENEEE</sequence>
<protein>
    <submittedName>
        <fullName evidence="3">Metallophosphoesterase</fullName>
    </submittedName>
</protein>
<accession>A0A9D2DAA7</accession>
<dbReference type="PANTHER" id="PTHR46844">
    <property type="entry name" value="SLR5058 PROTEIN"/>
    <property type="match status" value="1"/>
</dbReference>
<dbReference type="AlphaFoldDB" id="A0A9D2DAA7"/>
<dbReference type="PANTHER" id="PTHR46844:SF1">
    <property type="entry name" value="SLR5058 PROTEIN"/>
    <property type="match status" value="1"/>
</dbReference>
<organism evidence="3 4">
    <name type="scientific">Candidatus Mediterraneibacter stercorigallinarum</name>
    <dbReference type="NCBI Taxonomy" id="2838686"/>
    <lineage>
        <taxon>Bacteria</taxon>
        <taxon>Bacillati</taxon>
        <taxon>Bacillota</taxon>
        <taxon>Clostridia</taxon>
        <taxon>Lachnospirales</taxon>
        <taxon>Lachnospiraceae</taxon>
        <taxon>Mediterraneibacter</taxon>
    </lineage>
</organism>